<dbReference type="AlphaFoldDB" id="A0A1H4PP15"/>
<feature type="domain" description="Zona occludens toxin N-terminal" evidence="1">
    <location>
        <begin position="27"/>
        <end position="98"/>
    </location>
</feature>
<dbReference type="Pfam" id="PF05707">
    <property type="entry name" value="Zot"/>
    <property type="match status" value="1"/>
</dbReference>
<gene>
    <name evidence="2" type="ORF">SAMN05421553_0306</name>
</gene>
<dbReference type="Gene3D" id="3.40.50.300">
    <property type="entry name" value="P-loop containing nucleotide triphosphate hydrolases"/>
    <property type="match status" value="1"/>
</dbReference>
<proteinExistence type="predicted"/>
<protein>
    <submittedName>
        <fullName evidence="2">Zonular occludens toxin (Zot)</fullName>
    </submittedName>
</protein>
<accession>A0A1H4PP15</accession>
<reference evidence="3" key="1">
    <citation type="submission" date="2016-10" db="EMBL/GenBank/DDBJ databases">
        <authorList>
            <person name="Varghese N."/>
            <person name="Submissions S."/>
        </authorList>
    </citation>
    <scope>NUCLEOTIDE SEQUENCE [LARGE SCALE GENOMIC DNA]</scope>
    <source>
        <strain evidence="3">DSM 12111</strain>
    </source>
</reference>
<evidence type="ECO:0000313" key="3">
    <source>
        <dbReference type="Proteomes" id="UP000242849"/>
    </source>
</evidence>
<dbReference type="Proteomes" id="UP000242849">
    <property type="component" value="Unassembled WGS sequence"/>
</dbReference>
<evidence type="ECO:0000313" key="2">
    <source>
        <dbReference type="EMBL" id="SEC08942.1"/>
    </source>
</evidence>
<dbReference type="EMBL" id="FNSC01000001">
    <property type="protein sequence ID" value="SEC08942.1"/>
    <property type="molecule type" value="Genomic_DNA"/>
</dbReference>
<dbReference type="InterPro" id="IPR008900">
    <property type="entry name" value="Zot_N"/>
</dbReference>
<dbReference type="STRING" id="53406.SAMN05421553_0306"/>
<evidence type="ECO:0000259" key="1">
    <source>
        <dbReference type="Pfam" id="PF05707"/>
    </source>
</evidence>
<sequence length="119" mass="13916">MPNSGSLLQGFPKVLQAEWVEFEDPLKWYELPLNAIIVIDEAQKFFRIRPQGSQVPEYASALETMRKQGHELHCITQNPELIDLHFRNLCNGHIHYVRGHQGKVVKRWRFESPVKDPLK</sequence>
<dbReference type="InterPro" id="IPR027417">
    <property type="entry name" value="P-loop_NTPase"/>
</dbReference>
<organism evidence="2 3">
    <name type="scientific">Pseudomonas anguilliseptica</name>
    <dbReference type="NCBI Taxonomy" id="53406"/>
    <lineage>
        <taxon>Bacteria</taxon>
        <taxon>Pseudomonadati</taxon>
        <taxon>Pseudomonadota</taxon>
        <taxon>Gammaproteobacteria</taxon>
        <taxon>Pseudomonadales</taxon>
        <taxon>Pseudomonadaceae</taxon>
        <taxon>Pseudomonas</taxon>
    </lineage>
</organism>
<name>A0A1H4PP15_PSEAG</name>
<keyword evidence="3" id="KW-1185">Reference proteome</keyword>